<evidence type="ECO:0000313" key="4">
    <source>
        <dbReference type="Proteomes" id="UP000077315"/>
    </source>
</evidence>
<reference evidence="4" key="1">
    <citation type="submission" date="2015-06" db="EMBL/GenBank/DDBJ databases">
        <title>Expansion of signal transduction pathways in fungi by whole-genome duplication.</title>
        <authorList>
            <consortium name="DOE Joint Genome Institute"/>
            <person name="Corrochano L.M."/>
            <person name="Kuo A."/>
            <person name="Marcet-Houben M."/>
            <person name="Polaino S."/>
            <person name="Salamov A."/>
            <person name="Villalobos J.M."/>
            <person name="Alvarez M.I."/>
            <person name="Avalos J."/>
            <person name="Benito E.P."/>
            <person name="Benoit I."/>
            <person name="Burger G."/>
            <person name="Camino L.P."/>
            <person name="Canovas D."/>
            <person name="Cerda-Olmedo E."/>
            <person name="Cheng J.-F."/>
            <person name="Dominguez A."/>
            <person name="Elias M."/>
            <person name="Eslava A.P."/>
            <person name="Glaser F."/>
            <person name="Grimwood J."/>
            <person name="Gutierrez G."/>
            <person name="Heitman J."/>
            <person name="Henrissat B."/>
            <person name="Iturriaga E.A."/>
            <person name="Lang B.F."/>
            <person name="Lavin J.L."/>
            <person name="Lee S."/>
            <person name="Li W."/>
            <person name="Lindquist E."/>
            <person name="Lopez-Garcia S."/>
            <person name="Luque E.M."/>
            <person name="Marcos A.T."/>
            <person name="Martin J."/>
            <person name="McCluskey K."/>
            <person name="Medina H.R."/>
            <person name="Miralles-Duran A."/>
            <person name="Miyazaki A."/>
            <person name="Munoz-Torres E."/>
            <person name="Oguiza J.A."/>
            <person name="Ohm R."/>
            <person name="Olmedo M."/>
            <person name="Orejas M."/>
            <person name="Ortiz-Castellanos L."/>
            <person name="Pisabarro A.G."/>
            <person name="Rodriguez-Romero J."/>
            <person name="Ruiz-Herrera J."/>
            <person name="Ruiz-Vazquez R."/>
            <person name="Sanz C."/>
            <person name="Schackwitz W."/>
            <person name="Schmutz J."/>
            <person name="Shahriari M."/>
            <person name="Shelest E."/>
            <person name="Silva-Franco F."/>
            <person name="Soanes D."/>
            <person name="Syed K."/>
            <person name="Tagua V.G."/>
            <person name="Talbot N.J."/>
            <person name="Thon M."/>
            <person name="De vries R.P."/>
            <person name="Wiebenga A."/>
            <person name="Yadav J.S."/>
            <person name="Braun E.L."/>
            <person name="Baker S."/>
            <person name="Garre V."/>
            <person name="Horwitz B."/>
            <person name="Torres-Martinez S."/>
            <person name="Idnurm A."/>
            <person name="Herrera-Estrella A."/>
            <person name="Gabaldon T."/>
            <person name="Grigoriev I.V."/>
        </authorList>
    </citation>
    <scope>NUCLEOTIDE SEQUENCE [LARGE SCALE GENOMIC DNA]</scope>
    <source>
        <strain evidence="4">NRRL 1555(-)</strain>
    </source>
</reference>
<keyword evidence="2" id="KW-1133">Transmembrane helix</keyword>
<dbReference type="Proteomes" id="UP000077315">
    <property type="component" value="Unassembled WGS sequence"/>
</dbReference>
<evidence type="ECO:0000256" key="2">
    <source>
        <dbReference type="SAM" id="Phobius"/>
    </source>
</evidence>
<feature type="region of interest" description="Disordered" evidence="1">
    <location>
        <begin position="29"/>
        <end position="63"/>
    </location>
</feature>
<dbReference type="GeneID" id="28996877"/>
<dbReference type="VEuPathDB" id="FungiDB:PHYBLDRAFT_168921"/>
<feature type="transmembrane region" description="Helical" evidence="2">
    <location>
        <begin position="162"/>
        <end position="190"/>
    </location>
</feature>
<dbReference type="EMBL" id="KV440982">
    <property type="protein sequence ID" value="OAD72653.1"/>
    <property type="molecule type" value="Genomic_DNA"/>
</dbReference>
<keyword evidence="2" id="KW-0812">Transmembrane</keyword>
<name>A0A162U678_PHYB8</name>
<feature type="compositionally biased region" description="Polar residues" evidence="1">
    <location>
        <begin position="49"/>
        <end position="63"/>
    </location>
</feature>
<dbReference type="RefSeq" id="XP_018290693.1">
    <property type="nucleotide sequence ID" value="XM_018435971.1"/>
</dbReference>
<dbReference type="InParanoid" id="A0A162U678"/>
<evidence type="ECO:0000313" key="3">
    <source>
        <dbReference type="EMBL" id="OAD72653.1"/>
    </source>
</evidence>
<proteinExistence type="predicted"/>
<keyword evidence="4" id="KW-1185">Reference proteome</keyword>
<evidence type="ECO:0000256" key="1">
    <source>
        <dbReference type="SAM" id="MobiDB-lite"/>
    </source>
</evidence>
<sequence length="253" mass="28852">MLTIKNPQTNNNQTTFEGVVSESVSAFSSLGTSGGTYRRDEQCVESREAQSGQNIGNNDSKGNPQTGADMYYITGKIVLHVINNTFDALINKKDVILSWGNLTSFQKNYLVHKVEKKALEKNISLNRFKNSWAVRHMLSQKWRTVINDARKKRKAFHFLKDFFLYNIWLLECIYCLTSVGVTTMISTLGLPTKLASYCSDTVYLEVYRPEVPACLKPSNFFHIGEWKKKLVKVIQGLGLKSWRHLNGPINYIK</sequence>
<organism evidence="3 4">
    <name type="scientific">Phycomyces blakesleeanus (strain ATCC 8743b / DSM 1359 / FGSC 10004 / NBRC 33097 / NRRL 1555)</name>
    <dbReference type="NCBI Taxonomy" id="763407"/>
    <lineage>
        <taxon>Eukaryota</taxon>
        <taxon>Fungi</taxon>
        <taxon>Fungi incertae sedis</taxon>
        <taxon>Mucoromycota</taxon>
        <taxon>Mucoromycotina</taxon>
        <taxon>Mucoromycetes</taxon>
        <taxon>Mucorales</taxon>
        <taxon>Phycomycetaceae</taxon>
        <taxon>Phycomyces</taxon>
    </lineage>
</organism>
<accession>A0A162U678</accession>
<feature type="compositionally biased region" description="Basic and acidic residues" evidence="1">
    <location>
        <begin position="37"/>
        <end position="48"/>
    </location>
</feature>
<protein>
    <submittedName>
        <fullName evidence="3">Uncharacterized protein</fullName>
    </submittedName>
</protein>
<keyword evidence="2" id="KW-0472">Membrane</keyword>
<gene>
    <name evidence="3" type="ORF">PHYBLDRAFT_168921</name>
</gene>
<dbReference type="AlphaFoldDB" id="A0A162U678"/>